<dbReference type="InterPro" id="IPR013083">
    <property type="entry name" value="Znf_RING/FYVE/PHD"/>
</dbReference>
<dbReference type="InterPro" id="IPR019787">
    <property type="entry name" value="Znf_PHD-finger"/>
</dbReference>
<organism evidence="8 9">
    <name type="scientific">Acacia crassicarpa</name>
    <name type="common">northern wattle</name>
    <dbReference type="NCBI Taxonomy" id="499986"/>
    <lineage>
        <taxon>Eukaryota</taxon>
        <taxon>Viridiplantae</taxon>
        <taxon>Streptophyta</taxon>
        <taxon>Embryophyta</taxon>
        <taxon>Tracheophyta</taxon>
        <taxon>Spermatophyta</taxon>
        <taxon>Magnoliopsida</taxon>
        <taxon>eudicotyledons</taxon>
        <taxon>Gunneridae</taxon>
        <taxon>Pentapetalae</taxon>
        <taxon>rosids</taxon>
        <taxon>fabids</taxon>
        <taxon>Fabales</taxon>
        <taxon>Fabaceae</taxon>
        <taxon>Caesalpinioideae</taxon>
        <taxon>mimosoid clade</taxon>
        <taxon>Acacieae</taxon>
        <taxon>Acacia</taxon>
    </lineage>
</organism>
<dbReference type="SMART" id="SM00249">
    <property type="entry name" value="PHD"/>
    <property type="match status" value="1"/>
</dbReference>
<dbReference type="EMBL" id="JAWXYG010000007">
    <property type="protein sequence ID" value="KAK4268099.1"/>
    <property type="molecule type" value="Genomic_DNA"/>
</dbReference>
<dbReference type="Pfam" id="PF00628">
    <property type="entry name" value="PHD"/>
    <property type="match status" value="1"/>
</dbReference>
<dbReference type="GO" id="GO:0005634">
    <property type="term" value="C:nucleus"/>
    <property type="evidence" value="ECO:0007669"/>
    <property type="project" value="UniProtKB-SubCell"/>
</dbReference>
<feature type="domain" description="PHD-type" evidence="6">
    <location>
        <begin position="319"/>
        <end position="369"/>
    </location>
</feature>
<comment type="caution">
    <text evidence="8">The sequence shown here is derived from an EMBL/GenBank/DDBJ whole genome shotgun (WGS) entry which is preliminary data.</text>
</comment>
<dbReference type="PANTHER" id="PTHR45915">
    <property type="entry name" value="TRANSCRIPTION INTERMEDIARY FACTOR"/>
    <property type="match status" value="1"/>
</dbReference>
<proteinExistence type="predicted"/>
<comment type="subcellular location">
    <subcellularLocation>
        <location evidence="1">Nucleus</location>
    </subcellularLocation>
</comment>
<evidence type="ECO:0000256" key="2">
    <source>
        <dbReference type="ARBA" id="ARBA00022723"/>
    </source>
</evidence>
<dbReference type="Gene3D" id="3.30.40.10">
    <property type="entry name" value="Zinc/RING finger domain, C3HC4 (zinc finger)"/>
    <property type="match status" value="1"/>
</dbReference>
<evidence type="ECO:0000259" key="7">
    <source>
        <dbReference type="PROSITE" id="PS51050"/>
    </source>
</evidence>
<dbReference type="FunFam" id="3.30.40.100:FF:000005">
    <property type="entry name" value="uncharacterized protein LOC106759733 isoform X4"/>
    <property type="match status" value="1"/>
</dbReference>
<dbReference type="GO" id="GO:0000785">
    <property type="term" value="C:chromatin"/>
    <property type="evidence" value="ECO:0007669"/>
    <property type="project" value="TreeGrafter"/>
</dbReference>
<dbReference type="Proteomes" id="UP001293593">
    <property type="component" value="Unassembled WGS sequence"/>
</dbReference>
<evidence type="ECO:0000256" key="3">
    <source>
        <dbReference type="ARBA" id="ARBA00022771"/>
    </source>
</evidence>
<reference evidence="8" key="1">
    <citation type="submission" date="2023-10" db="EMBL/GenBank/DDBJ databases">
        <title>Chromosome-level genome of the transformable northern wattle, Acacia crassicarpa.</title>
        <authorList>
            <person name="Massaro I."/>
            <person name="Sinha N.R."/>
            <person name="Poethig S."/>
            <person name="Leichty A.R."/>
        </authorList>
    </citation>
    <scope>NUCLEOTIDE SEQUENCE</scope>
    <source>
        <strain evidence="8">Acra3RX</strain>
        <tissue evidence="8">Leaf</tissue>
    </source>
</reference>
<dbReference type="PROSITE" id="PS01359">
    <property type="entry name" value="ZF_PHD_1"/>
    <property type="match status" value="1"/>
</dbReference>
<name>A0AAE1K869_9FABA</name>
<feature type="domain" description="CW-type" evidence="7">
    <location>
        <begin position="466"/>
        <end position="526"/>
    </location>
</feature>
<dbReference type="InterPro" id="IPR011124">
    <property type="entry name" value="Znf_CW"/>
</dbReference>
<accession>A0AAE1K869</accession>
<dbReference type="InterPro" id="IPR001965">
    <property type="entry name" value="Znf_PHD"/>
</dbReference>
<protein>
    <submittedName>
        <fullName evidence="8">Uncharacterized protein</fullName>
    </submittedName>
</protein>
<evidence type="ECO:0000256" key="5">
    <source>
        <dbReference type="PROSITE-ProRule" id="PRU00146"/>
    </source>
</evidence>
<dbReference type="PROSITE" id="PS50016">
    <property type="entry name" value="ZF_PHD_2"/>
    <property type="match status" value="1"/>
</dbReference>
<dbReference type="GO" id="GO:0008270">
    <property type="term" value="F:zinc ion binding"/>
    <property type="evidence" value="ECO:0007669"/>
    <property type="project" value="UniProtKB-KW"/>
</dbReference>
<dbReference type="PANTHER" id="PTHR45915:SF2">
    <property type="entry name" value="TOUTATIS, ISOFORM E"/>
    <property type="match status" value="1"/>
</dbReference>
<keyword evidence="4" id="KW-0862">Zinc</keyword>
<dbReference type="SUPFAM" id="SSF57903">
    <property type="entry name" value="FYVE/PHD zinc finger"/>
    <property type="match status" value="1"/>
</dbReference>
<dbReference type="InterPro" id="IPR011011">
    <property type="entry name" value="Znf_FYVE_PHD"/>
</dbReference>
<dbReference type="InterPro" id="IPR019786">
    <property type="entry name" value="Zinc_finger_PHD-type_CS"/>
</dbReference>
<gene>
    <name evidence="8" type="ORF">QN277_024802</name>
</gene>
<dbReference type="AlphaFoldDB" id="A0AAE1K869"/>
<keyword evidence="9" id="KW-1185">Reference proteome</keyword>
<dbReference type="Gene3D" id="3.30.40.100">
    <property type="match status" value="1"/>
</dbReference>
<evidence type="ECO:0000313" key="9">
    <source>
        <dbReference type="Proteomes" id="UP001293593"/>
    </source>
</evidence>
<evidence type="ECO:0000256" key="1">
    <source>
        <dbReference type="ARBA" id="ARBA00004123"/>
    </source>
</evidence>
<keyword evidence="3 5" id="KW-0863">Zinc-finger</keyword>
<evidence type="ECO:0000259" key="6">
    <source>
        <dbReference type="PROSITE" id="PS50016"/>
    </source>
</evidence>
<evidence type="ECO:0000313" key="8">
    <source>
        <dbReference type="EMBL" id="KAK4268099.1"/>
    </source>
</evidence>
<sequence length="557" mass="61664">MLMQSSLPSSIEAAIFHVSDKGKEDALCDWMPSAETWQVCLKCKKYPLYCCRKVEAMQKQEDRRNDDVPCYRKVEAEQEDRSNDEVPYCRKVEAMQEHEDRRNDDIRCCRKVEAMQEVEDRNNEDVPCSSNCISSLGRPSAASSITRSSVPNLVYKRKRKRSTTPLLKIGPMSVPASANCPSFISPCADRSSLEHQPASSQVEQDIEMVKDPVAPIVLCETAIDNSRPKNLGIDSINDSCSTSKSIMEIVSNSKETGVDDTGECSSSSVLVMDGPREDLSARDFCIKVLRSHGLLGGGSYADTVASQEQAASSGDSFSSRSCKICGNSGGSLNMLICDHCEEAYHPSCIIPRMKKLPIDEWFCHSCIKKKQKILREKIIKSSPTINSEMELCRSSSANGGLNPILVMLNDSGPSTTGVRVGKGFQAEVPEWSGPIGSDDACAELLEIDSSEFSSFQEKNLKRSTRISPICNWLQCQEVVDRAKGTICGKWRRAPIFEVQTDKWECFCAIHWDPAHADCAAPQESETDQILKELKHVELLRTRLAAKRSKCSGKKGGQ</sequence>
<evidence type="ECO:0000256" key="4">
    <source>
        <dbReference type="ARBA" id="ARBA00022833"/>
    </source>
</evidence>
<dbReference type="PROSITE" id="PS51050">
    <property type="entry name" value="ZF_CW"/>
    <property type="match status" value="1"/>
</dbReference>
<keyword evidence="2" id="KW-0479">Metal-binding</keyword>